<sequence length="109" mass="12997">MLRRKPSIQPKEDPEGFEKLKLGKIYKEAWYVVFQAREQNDADFHNTCFFLPDKYTTTYLEYILEIVNKFKGKNQGDKKSFSDMIQWYVQVCKVLLSVTPMVFEVQKQT</sequence>
<evidence type="ECO:0000313" key="1">
    <source>
        <dbReference type="EMBL" id="CAI9286615.1"/>
    </source>
</evidence>
<gene>
    <name evidence="1" type="ORF">LSALG_LOCUS26025</name>
</gene>
<dbReference type="Proteomes" id="UP001177003">
    <property type="component" value="Chromosome 5"/>
</dbReference>
<organism evidence="1 2">
    <name type="scientific">Lactuca saligna</name>
    <name type="common">Willowleaf lettuce</name>
    <dbReference type="NCBI Taxonomy" id="75948"/>
    <lineage>
        <taxon>Eukaryota</taxon>
        <taxon>Viridiplantae</taxon>
        <taxon>Streptophyta</taxon>
        <taxon>Embryophyta</taxon>
        <taxon>Tracheophyta</taxon>
        <taxon>Spermatophyta</taxon>
        <taxon>Magnoliopsida</taxon>
        <taxon>eudicotyledons</taxon>
        <taxon>Gunneridae</taxon>
        <taxon>Pentapetalae</taxon>
        <taxon>asterids</taxon>
        <taxon>campanulids</taxon>
        <taxon>Asterales</taxon>
        <taxon>Asteraceae</taxon>
        <taxon>Cichorioideae</taxon>
        <taxon>Cichorieae</taxon>
        <taxon>Lactucinae</taxon>
        <taxon>Lactuca</taxon>
    </lineage>
</organism>
<evidence type="ECO:0000313" key="2">
    <source>
        <dbReference type="Proteomes" id="UP001177003"/>
    </source>
</evidence>
<proteinExistence type="predicted"/>
<dbReference type="AlphaFoldDB" id="A0AA36EA33"/>
<dbReference type="EMBL" id="OX465081">
    <property type="protein sequence ID" value="CAI9286615.1"/>
    <property type="molecule type" value="Genomic_DNA"/>
</dbReference>
<reference evidence="1" key="1">
    <citation type="submission" date="2023-04" db="EMBL/GenBank/DDBJ databases">
        <authorList>
            <person name="Vijverberg K."/>
            <person name="Xiong W."/>
            <person name="Schranz E."/>
        </authorList>
    </citation>
    <scope>NUCLEOTIDE SEQUENCE</scope>
</reference>
<accession>A0AA36EA33</accession>
<protein>
    <submittedName>
        <fullName evidence="1">Uncharacterized protein</fullName>
    </submittedName>
</protein>
<name>A0AA36EA33_LACSI</name>
<keyword evidence="2" id="KW-1185">Reference proteome</keyword>